<dbReference type="OrthoDB" id="9411774at2759"/>
<keyword evidence="2" id="KW-1185">Reference proteome</keyword>
<accession>A0A9N8KU46</accession>
<gene>
    <name evidence="1" type="ORF">CINC_LOCUS9526</name>
</gene>
<dbReference type="EMBL" id="LR824006">
    <property type="protein sequence ID" value="CAD0195573.1"/>
    <property type="molecule type" value="Genomic_DNA"/>
</dbReference>
<sequence>MEEKNPLQLYSIADNVSNDEILNKSGRPNMRNMVKFSPQPKSIIAQMLSEMKSKNNNSNRNKDDDDVIICQSDQSCDIVETDKTEEHVCQSCSHRYFLI</sequence>
<reference evidence="1" key="1">
    <citation type="submission" date="2021-12" db="EMBL/GenBank/DDBJ databases">
        <authorList>
            <person name="King R."/>
        </authorList>
    </citation>
    <scope>NUCLEOTIDE SEQUENCE</scope>
</reference>
<proteinExistence type="predicted"/>
<evidence type="ECO:0000313" key="2">
    <source>
        <dbReference type="Proteomes" id="UP001154114"/>
    </source>
</evidence>
<dbReference type="AlphaFoldDB" id="A0A9N8KU46"/>
<dbReference type="Proteomes" id="UP001154114">
    <property type="component" value="Chromosome 3"/>
</dbReference>
<organism evidence="1 2">
    <name type="scientific">Chrysodeixis includens</name>
    <name type="common">Soybean looper</name>
    <name type="synonym">Pseudoplusia includens</name>
    <dbReference type="NCBI Taxonomy" id="689277"/>
    <lineage>
        <taxon>Eukaryota</taxon>
        <taxon>Metazoa</taxon>
        <taxon>Ecdysozoa</taxon>
        <taxon>Arthropoda</taxon>
        <taxon>Hexapoda</taxon>
        <taxon>Insecta</taxon>
        <taxon>Pterygota</taxon>
        <taxon>Neoptera</taxon>
        <taxon>Endopterygota</taxon>
        <taxon>Lepidoptera</taxon>
        <taxon>Glossata</taxon>
        <taxon>Ditrysia</taxon>
        <taxon>Noctuoidea</taxon>
        <taxon>Noctuidae</taxon>
        <taxon>Plusiinae</taxon>
        <taxon>Chrysodeixis</taxon>
    </lineage>
</organism>
<name>A0A9N8KU46_CHRIL</name>
<evidence type="ECO:0000313" key="1">
    <source>
        <dbReference type="EMBL" id="CAD0195573.1"/>
    </source>
</evidence>
<protein>
    <submittedName>
        <fullName evidence="1">Uncharacterized protein</fullName>
    </submittedName>
</protein>